<reference evidence="5 6" key="1">
    <citation type="submission" date="2017-07" db="EMBL/GenBank/DDBJ databases">
        <title>Leptospira spp. isolated from tropical soils.</title>
        <authorList>
            <person name="Thibeaux R."/>
            <person name="Iraola G."/>
            <person name="Ferres I."/>
            <person name="Bierque E."/>
            <person name="Girault D."/>
            <person name="Soupe-Gilbert M.-E."/>
            <person name="Picardeau M."/>
            <person name="Goarant C."/>
        </authorList>
    </citation>
    <scope>NUCLEOTIDE SEQUENCE [LARGE SCALE GENOMIC DNA]</scope>
    <source>
        <strain evidence="4 6">FH1-B-B1</strain>
        <strain evidence="3 5">FH1-B-C1</strain>
    </source>
</reference>
<evidence type="ECO:0000256" key="2">
    <source>
        <dbReference type="SAM" id="SignalP"/>
    </source>
</evidence>
<feature type="signal peptide" evidence="2">
    <location>
        <begin position="1"/>
        <end position="21"/>
    </location>
</feature>
<feature type="chain" id="PRO_5014741380" evidence="2">
    <location>
        <begin position="22"/>
        <end position="231"/>
    </location>
</feature>
<dbReference type="Proteomes" id="UP000231990">
    <property type="component" value="Unassembled WGS sequence"/>
</dbReference>
<dbReference type="EMBL" id="NPDY01000010">
    <property type="protein sequence ID" value="PJZ69378.1"/>
    <property type="molecule type" value="Genomic_DNA"/>
</dbReference>
<keyword evidence="1" id="KW-0812">Transmembrane</keyword>
<evidence type="ECO:0000313" key="3">
    <source>
        <dbReference type="EMBL" id="PJZ69378.1"/>
    </source>
</evidence>
<organism evidence="4 6">
    <name type="scientific">Leptospira perolatii</name>
    <dbReference type="NCBI Taxonomy" id="2023191"/>
    <lineage>
        <taxon>Bacteria</taxon>
        <taxon>Pseudomonadati</taxon>
        <taxon>Spirochaetota</taxon>
        <taxon>Spirochaetia</taxon>
        <taxon>Leptospirales</taxon>
        <taxon>Leptospiraceae</taxon>
        <taxon>Leptospira</taxon>
    </lineage>
</organism>
<keyword evidence="1" id="KW-1133">Transmembrane helix</keyword>
<protein>
    <submittedName>
        <fullName evidence="4">Uncharacterized protein</fullName>
    </submittedName>
</protein>
<keyword evidence="1" id="KW-0472">Membrane</keyword>
<sequence>MKNFFRTIISFFLLSFLSIQCMITDALENKAKTYIGQSNYLIEGPVGVDYIGISGDKTIVMQLSYRRYLKWSPETLDGHLHAITCVQSSDSGNRWITSDSKLQQVQILGNEYPCTNKPISFYSECGQQEWKELVQADGGTHRLNGNYILLISPFSNDKEKSSYCYKSPGDQFRLLTLKFSKGIHIESYQSGNKAYFLLVPFAWIGDVITFPFQLGIVLLYAMMHKSPTVQN</sequence>
<gene>
    <name evidence="3" type="ORF">CH360_11550</name>
    <name evidence="4" type="ORF">CH373_13985</name>
</gene>
<proteinExistence type="predicted"/>
<accession>A0A2M9ZKP8</accession>
<comment type="caution">
    <text evidence="4">The sequence shown here is derived from an EMBL/GenBank/DDBJ whole genome shotgun (WGS) entry which is preliminary data.</text>
</comment>
<feature type="transmembrane region" description="Helical" evidence="1">
    <location>
        <begin position="194"/>
        <end position="221"/>
    </location>
</feature>
<evidence type="ECO:0000313" key="6">
    <source>
        <dbReference type="Proteomes" id="UP000231990"/>
    </source>
</evidence>
<dbReference type="AlphaFoldDB" id="A0A2M9ZKP8"/>
<dbReference type="EMBL" id="NPDZ01000009">
    <property type="protein sequence ID" value="PJZ72513.1"/>
    <property type="molecule type" value="Genomic_DNA"/>
</dbReference>
<evidence type="ECO:0000313" key="5">
    <source>
        <dbReference type="Proteomes" id="UP000231962"/>
    </source>
</evidence>
<keyword evidence="2" id="KW-0732">Signal</keyword>
<evidence type="ECO:0000313" key="4">
    <source>
        <dbReference type="EMBL" id="PJZ72513.1"/>
    </source>
</evidence>
<evidence type="ECO:0000256" key="1">
    <source>
        <dbReference type="SAM" id="Phobius"/>
    </source>
</evidence>
<dbReference type="Proteomes" id="UP000231962">
    <property type="component" value="Unassembled WGS sequence"/>
</dbReference>
<keyword evidence="5" id="KW-1185">Reference proteome</keyword>
<name>A0A2M9ZKP8_9LEPT</name>